<dbReference type="EMBL" id="BAHC01000125">
    <property type="protein sequence ID" value="GAB91257.1"/>
    <property type="molecule type" value="Genomic_DNA"/>
</dbReference>
<dbReference type="InterPro" id="IPR050471">
    <property type="entry name" value="AB_hydrolase"/>
</dbReference>
<dbReference type="STRING" id="1108045.GORHZ_125_01410"/>
<dbReference type="Gene3D" id="3.40.50.1820">
    <property type="entry name" value="alpha/beta hydrolase"/>
    <property type="match status" value="1"/>
</dbReference>
<dbReference type="RefSeq" id="WP_006334578.1">
    <property type="nucleotide sequence ID" value="NZ_BAHC01000125.1"/>
</dbReference>
<dbReference type="SUPFAM" id="SSF53474">
    <property type="entry name" value="alpha/beta-Hydrolases"/>
    <property type="match status" value="1"/>
</dbReference>
<evidence type="ECO:0000313" key="2">
    <source>
        <dbReference type="EMBL" id="GAB91257.1"/>
    </source>
</evidence>
<dbReference type="PANTHER" id="PTHR43433:SF5">
    <property type="entry name" value="AB HYDROLASE-1 DOMAIN-CONTAINING PROTEIN"/>
    <property type="match status" value="1"/>
</dbReference>
<proteinExistence type="predicted"/>
<dbReference type="AlphaFoldDB" id="K6WGG2"/>
<feature type="domain" description="AB hydrolase-1" evidence="1">
    <location>
        <begin position="43"/>
        <end position="270"/>
    </location>
</feature>
<accession>K6WGG2</accession>
<dbReference type="PANTHER" id="PTHR43433">
    <property type="entry name" value="HYDROLASE, ALPHA/BETA FOLD FAMILY PROTEIN"/>
    <property type="match status" value="1"/>
</dbReference>
<evidence type="ECO:0000313" key="3">
    <source>
        <dbReference type="Proteomes" id="UP000008363"/>
    </source>
</evidence>
<sequence>MTAVMSAISAATHVAVQLNSTLYAPVMGTRMGYHRVMGSGPGLVLLNGFGASGAVWPTALGELASRYTVIAVDARGTGGSRHLTPAFTIEDLADDVWAAMLGADIKRATVVGWSMGGMVAQELAIRHPDAVGRLILINTVAPIPAMQIPFFRTSWTLWRIALRESTDGWRRAVWSLGGPGAQHESPRELRELTAQLRTSGIAWWTPLLQSAASTSWRRPERLRDIIAPTTILHGRDDPIVPVRNARILADLIPGAEVQILDHAGHLLPYEATGQLLDAINRIQEAP</sequence>
<dbReference type="eggNOG" id="COG2267">
    <property type="taxonomic scope" value="Bacteria"/>
</dbReference>
<protein>
    <submittedName>
        <fullName evidence="2">Pimeloyl-CoA synthesis protein</fullName>
    </submittedName>
</protein>
<dbReference type="OrthoDB" id="9785847at2"/>
<dbReference type="InterPro" id="IPR029058">
    <property type="entry name" value="AB_hydrolase_fold"/>
</dbReference>
<dbReference type="Proteomes" id="UP000008363">
    <property type="component" value="Unassembled WGS sequence"/>
</dbReference>
<comment type="caution">
    <text evidence="2">The sequence shown here is derived from an EMBL/GenBank/DDBJ whole genome shotgun (WGS) entry which is preliminary data.</text>
</comment>
<organism evidence="2 3">
    <name type="scientific">Gordonia rhizosphera NBRC 16068</name>
    <dbReference type="NCBI Taxonomy" id="1108045"/>
    <lineage>
        <taxon>Bacteria</taxon>
        <taxon>Bacillati</taxon>
        <taxon>Actinomycetota</taxon>
        <taxon>Actinomycetes</taxon>
        <taxon>Mycobacteriales</taxon>
        <taxon>Gordoniaceae</taxon>
        <taxon>Gordonia</taxon>
    </lineage>
</organism>
<evidence type="ECO:0000259" key="1">
    <source>
        <dbReference type="Pfam" id="PF00561"/>
    </source>
</evidence>
<dbReference type="Pfam" id="PF00561">
    <property type="entry name" value="Abhydrolase_1"/>
    <property type="match status" value="1"/>
</dbReference>
<dbReference type="InterPro" id="IPR000073">
    <property type="entry name" value="AB_hydrolase_1"/>
</dbReference>
<dbReference type="GO" id="GO:0003824">
    <property type="term" value="F:catalytic activity"/>
    <property type="evidence" value="ECO:0007669"/>
    <property type="project" value="UniProtKB-ARBA"/>
</dbReference>
<gene>
    <name evidence="2" type="primary">bioH</name>
    <name evidence="2" type="ORF">GORHZ_125_01410</name>
</gene>
<reference evidence="2 3" key="1">
    <citation type="submission" date="2012-08" db="EMBL/GenBank/DDBJ databases">
        <title>Whole genome shotgun sequence of Gordonia rhizosphera NBRC 16068.</title>
        <authorList>
            <person name="Takarada H."/>
            <person name="Isaki S."/>
            <person name="Hosoyama A."/>
            <person name="Tsuchikane K."/>
            <person name="Katsumata H."/>
            <person name="Baba S."/>
            <person name="Ohji S."/>
            <person name="Yamazaki S."/>
            <person name="Fujita N."/>
        </authorList>
    </citation>
    <scope>NUCLEOTIDE SEQUENCE [LARGE SCALE GENOMIC DNA]</scope>
    <source>
        <strain evidence="2 3">NBRC 16068</strain>
    </source>
</reference>
<name>K6WGG2_9ACTN</name>
<keyword evidence="3" id="KW-1185">Reference proteome</keyword>
<dbReference type="PRINTS" id="PR00111">
    <property type="entry name" value="ABHYDROLASE"/>
</dbReference>